<dbReference type="EMBL" id="QWVS01000013">
    <property type="protein sequence ID" value="RID87040.1"/>
    <property type="molecule type" value="Genomic_DNA"/>
</dbReference>
<dbReference type="PROSITE" id="PS51782">
    <property type="entry name" value="LYSM"/>
    <property type="match status" value="1"/>
</dbReference>
<keyword evidence="4" id="KW-1185">Reference proteome</keyword>
<dbReference type="Gene3D" id="3.40.630.40">
    <property type="entry name" value="Zn-dependent exopeptidases"/>
    <property type="match status" value="1"/>
</dbReference>
<dbReference type="Proteomes" id="UP000266016">
    <property type="component" value="Unassembled WGS sequence"/>
</dbReference>
<keyword evidence="1" id="KW-0378">Hydrolase</keyword>
<reference evidence="3 4" key="1">
    <citation type="submission" date="2018-08" db="EMBL/GenBank/DDBJ databases">
        <title>Bacillus jemisoniae sp. nov., Bacillus chryseoplanitiae sp. nov., Bacillus resnikiae sp. nov., and Bacillus frankliniae sp. nov., isolated from Viking spacecraft and associated surfaces.</title>
        <authorList>
            <person name="Seuylemezian A."/>
            <person name="Vaishampayan P."/>
        </authorList>
    </citation>
    <scope>NUCLEOTIDE SEQUENCE [LARGE SCALE GENOMIC DNA]</scope>
    <source>
        <strain evidence="3 4">MA001</strain>
    </source>
</reference>
<dbReference type="SMART" id="SM00646">
    <property type="entry name" value="Ami_3"/>
    <property type="match status" value="1"/>
</dbReference>
<evidence type="ECO:0000256" key="1">
    <source>
        <dbReference type="ARBA" id="ARBA00022801"/>
    </source>
</evidence>
<proteinExistence type="predicted"/>
<dbReference type="InterPro" id="IPR002508">
    <property type="entry name" value="MurNAc-LAA_cat"/>
</dbReference>
<dbReference type="InterPro" id="IPR018392">
    <property type="entry name" value="LysM"/>
</dbReference>
<evidence type="ECO:0000259" key="2">
    <source>
        <dbReference type="PROSITE" id="PS51782"/>
    </source>
</evidence>
<dbReference type="PANTHER" id="PTHR30404">
    <property type="entry name" value="N-ACETYLMURAMOYL-L-ALANINE AMIDASE"/>
    <property type="match status" value="1"/>
</dbReference>
<dbReference type="SUPFAM" id="SSF53187">
    <property type="entry name" value="Zn-dependent exopeptidases"/>
    <property type="match status" value="1"/>
</dbReference>
<dbReference type="GO" id="GO:0009253">
    <property type="term" value="P:peptidoglycan catabolic process"/>
    <property type="evidence" value="ECO:0007669"/>
    <property type="project" value="InterPro"/>
</dbReference>
<comment type="caution">
    <text evidence="3">The sequence shown here is derived from an EMBL/GenBank/DDBJ whole genome shotgun (WGS) entry which is preliminary data.</text>
</comment>
<dbReference type="RefSeq" id="WP_119116435.1">
    <property type="nucleotide sequence ID" value="NZ_QWVS01000013.1"/>
</dbReference>
<name>A0A398BHA3_9BACI</name>
<evidence type="ECO:0000313" key="4">
    <source>
        <dbReference type="Proteomes" id="UP000266016"/>
    </source>
</evidence>
<dbReference type="AlphaFoldDB" id="A0A398BHA3"/>
<dbReference type="Pfam" id="PF01476">
    <property type="entry name" value="LysM"/>
    <property type="match status" value="1"/>
</dbReference>
<protein>
    <submittedName>
        <fullName evidence="3">LysM peptidoglycan-binding domain-containing protein</fullName>
    </submittedName>
</protein>
<feature type="domain" description="LysM" evidence="2">
    <location>
        <begin position="199"/>
        <end position="243"/>
    </location>
</feature>
<evidence type="ECO:0000313" key="3">
    <source>
        <dbReference type="EMBL" id="RID87040.1"/>
    </source>
</evidence>
<gene>
    <name evidence="3" type="ORF">D1953_06910</name>
</gene>
<sequence length="244" mass="27237">MVNVLSKQGLIKIFIDPGHGGKDPGAVGNGLLEKDLTLKIAKRVKELLAAYEDVEVKMSRTGDTYPTLSERAKTANVWGADFFLSIHINSASKTSTGYEDYIYTKASAKSKEYQKIIHAEIMKKIKEYGVRDRGLQTGNLQVLRTTNMPALLTENLYISNPDEAAILKKAAFIEDVAQGHVNGIVTAFDLKKKKADDKEYHTVVKGDTVTKIAKKYGTTIVKIKSWNKLDDKYTVRIEQNLRVK</sequence>
<dbReference type="CDD" id="cd02696">
    <property type="entry name" value="MurNAc-LAA"/>
    <property type="match status" value="1"/>
</dbReference>
<organism evidence="3 4">
    <name type="scientific">Peribacillus asahii</name>
    <dbReference type="NCBI Taxonomy" id="228899"/>
    <lineage>
        <taxon>Bacteria</taxon>
        <taxon>Bacillati</taxon>
        <taxon>Bacillota</taxon>
        <taxon>Bacilli</taxon>
        <taxon>Bacillales</taxon>
        <taxon>Bacillaceae</taxon>
        <taxon>Peribacillus</taxon>
    </lineage>
</organism>
<dbReference type="SUPFAM" id="SSF54106">
    <property type="entry name" value="LysM domain"/>
    <property type="match status" value="1"/>
</dbReference>
<dbReference type="GO" id="GO:0030288">
    <property type="term" value="C:outer membrane-bounded periplasmic space"/>
    <property type="evidence" value="ECO:0007669"/>
    <property type="project" value="TreeGrafter"/>
</dbReference>
<dbReference type="PANTHER" id="PTHR30404:SF0">
    <property type="entry name" value="N-ACETYLMURAMOYL-L-ALANINE AMIDASE AMIC"/>
    <property type="match status" value="1"/>
</dbReference>
<dbReference type="SMART" id="SM00257">
    <property type="entry name" value="LysM"/>
    <property type="match status" value="1"/>
</dbReference>
<dbReference type="Gene3D" id="3.10.350.10">
    <property type="entry name" value="LysM domain"/>
    <property type="match status" value="1"/>
</dbReference>
<accession>A0A398BHA3</accession>
<dbReference type="InterPro" id="IPR050695">
    <property type="entry name" value="N-acetylmuramoyl_amidase_3"/>
</dbReference>
<dbReference type="CDD" id="cd00118">
    <property type="entry name" value="LysM"/>
    <property type="match status" value="1"/>
</dbReference>
<dbReference type="GO" id="GO:0008745">
    <property type="term" value="F:N-acetylmuramoyl-L-alanine amidase activity"/>
    <property type="evidence" value="ECO:0007669"/>
    <property type="project" value="InterPro"/>
</dbReference>
<dbReference type="InterPro" id="IPR036779">
    <property type="entry name" value="LysM_dom_sf"/>
</dbReference>
<dbReference type="Pfam" id="PF01520">
    <property type="entry name" value="Amidase_3"/>
    <property type="match status" value="1"/>
</dbReference>